<dbReference type="InterPro" id="IPR036271">
    <property type="entry name" value="Tet_transcr_reg_TetR-rel_C_sf"/>
</dbReference>
<name>A0ABW5Y7I0_9SPHI</name>
<keyword evidence="7" id="KW-1185">Reference proteome</keyword>
<evidence type="ECO:0000256" key="2">
    <source>
        <dbReference type="ARBA" id="ARBA00023125"/>
    </source>
</evidence>
<keyword evidence="3" id="KW-0804">Transcription</keyword>
<dbReference type="Pfam" id="PF16925">
    <property type="entry name" value="TetR_C_13"/>
    <property type="match status" value="1"/>
</dbReference>
<protein>
    <submittedName>
        <fullName evidence="6">TetR/AcrR family transcriptional regulator</fullName>
    </submittedName>
</protein>
<evidence type="ECO:0000313" key="7">
    <source>
        <dbReference type="Proteomes" id="UP001597557"/>
    </source>
</evidence>
<dbReference type="RefSeq" id="WP_377181780.1">
    <property type="nucleotide sequence ID" value="NZ_JBHUPD010000001.1"/>
</dbReference>
<keyword evidence="1" id="KW-0805">Transcription regulation</keyword>
<dbReference type="PRINTS" id="PR00455">
    <property type="entry name" value="HTHTETR"/>
</dbReference>
<dbReference type="InterPro" id="IPR001647">
    <property type="entry name" value="HTH_TetR"/>
</dbReference>
<organism evidence="6 7">
    <name type="scientific">Mucilaginibacter ximonensis</name>
    <dbReference type="NCBI Taxonomy" id="538021"/>
    <lineage>
        <taxon>Bacteria</taxon>
        <taxon>Pseudomonadati</taxon>
        <taxon>Bacteroidota</taxon>
        <taxon>Sphingobacteriia</taxon>
        <taxon>Sphingobacteriales</taxon>
        <taxon>Sphingobacteriaceae</taxon>
        <taxon>Mucilaginibacter</taxon>
    </lineage>
</organism>
<evidence type="ECO:0000256" key="3">
    <source>
        <dbReference type="ARBA" id="ARBA00023163"/>
    </source>
</evidence>
<dbReference type="PANTHER" id="PTHR47506">
    <property type="entry name" value="TRANSCRIPTIONAL REGULATORY PROTEIN"/>
    <property type="match status" value="1"/>
</dbReference>
<evidence type="ECO:0000313" key="6">
    <source>
        <dbReference type="EMBL" id="MFD2871266.1"/>
    </source>
</evidence>
<accession>A0ABW5Y7I0</accession>
<keyword evidence="2 4" id="KW-0238">DNA-binding</keyword>
<dbReference type="PROSITE" id="PS50977">
    <property type="entry name" value="HTH_TETR_2"/>
    <property type="match status" value="1"/>
</dbReference>
<dbReference type="Gene3D" id="1.10.357.10">
    <property type="entry name" value="Tetracycline Repressor, domain 2"/>
    <property type="match status" value="1"/>
</dbReference>
<dbReference type="PANTHER" id="PTHR47506:SF3">
    <property type="entry name" value="HTH-TYPE TRANSCRIPTIONAL REGULATOR LMRA"/>
    <property type="match status" value="1"/>
</dbReference>
<dbReference type="Proteomes" id="UP001597557">
    <property type="component" value="Unassembled WGS sequence"/>
</dbReference>
<dbReference type="InterPro" id="IPR011075">
    <property type="entry name" value="TetR_C"/>
</dbReference>
<dbReference type="SUPFAM" id="SSF48498">
    <property type="entry name" value="Tetracyclin repressor-like, C-terminal domain"/>
    <property type="match status" value="1"/>
</dbReference>
<dbReference type="EMBL" id="JBHUPD010000001">
    <property type="protein sequence ID" value="MFD2871266.1"/>
    <property type="molecule type" value="Genomic_DNA"/>
</dbReference>
<dbReference type="SUPFAM" id="SSF46689">
    <property type="entry name" value="Homeodomain-like"/>
    <property type="match status" value="1"/>
</dbReference>
<dbReference type="InterPro" id="IPR009057">
    <property type="entry name" value="Homeodomain-like_sf"/>
</dbReference>
<evidence type="ECO:0000259" key="5">
    <source>
        <dbReference type="PROSITE" id="PS50977"/>
    </source>
</evidence>
<gene>
    <name evidence="6" type="ORF">ACFS5N_02225</name>
</gene>
<feature type="domain" description="HTH tetR-type" evidence="5">
    <location>
        <begin position="5"/>
        <end position="65"/>
    </location>
</feature>
<evidence type="ECO:0000256" key="4">
    <source>
        <dbReference type="PROSITE-ProRule" id="PRU00335"/>
    </source>
</evidence>
<evidence type="ECO:0000256" key="1">
    <source>
        <dbReference type="ARBA" id="ARBA00023015"/>
    </source>
</evidence>
<proteinExistence type="predicted"/>
<reference evidence="7" key="1">
    <citation type="journal article" date="2019" name="Int. J. Syst. Evol. Microbiol.">
        <title>The Global Catalogue of Microorganisms (GCM) 10K type strain sequencing project: providing services to taxonomists for standard genome sequencing and annotation.</title>
        <authorList>
            <consortium name="The Broad Institute Genomics Platform"/>
            <consortium name="The Broad Institute Genome Sequencing Center for Infectious Disease"/>
            <person name="Wu L."/>
            <person name="Ma J."/>
        </authorList>
    </citation>
    <scope>NUCLEOTIDE SEQUENCE [LARGE SCALE GENOMIC DNA]</scope>
    <source>
        <strain evidence="7">KCTC 22437</strain>
    </source>
</reference>
<sequence>MTKAERTRQFIIEKAAPIFNQKGIAGTSMSDIMEATKLAKGGLYGNFESKEALCIEVYTYLTNLTHDAVTKNISEATTARDKLYALLNFYDNRLLAGNIGGCPILNFGTEADDTNPLIKQKVNETINRAKNRFVKIINDGKESGEFSADFNADLYALKAFTMLEGAMLISKVQNNLQHLHTVVDVLKKEMELYII</sequence>
<comment type="caution">
    <text evidence="6">The sequence shown here is derived from an EMBL/GenBank/DDBJ whole genome shotgun (WGS) entry which is preliminary data.</text>
</comment>
<feature type="DNA-binding region" description="H-T-H motif" evidence="4">
    <location>
        <begin position="28"/>
        <end position="47"/>
    </location>
</feature>
<dbReference type="Pfam" id="PF00440">
    <property type="entry name" value="TetR_N"/>
    <property type="match status" value="1"/>
</dbReference>